<keyword evidence="3" id="KW-0812">Transmembrane</keyword>
<dbReference type="PANTHER" id="PTHR30329:SF21">
    <property type="entry name" value="LIPOPROTEIN YIAD-RELATED"/>
    <property type="match status" value="1"/>
</dbReference>
<organism evidence="5 6">
    <name type="scientific">Acetatifactor muris</name>
    <dbReference type="NCBI Taxonomy" id="879566"/>
    <lineage>
        <taxon>Bacteria</taxon>
        <taxon>Bacillati</taxon>
        <taxon>Bacillota</taxon>
        <taxon>Clostridia</taxon>
        <taxon>Lachnospirales</taxon>
        <taxon>Lachnospiraceae</taxon>
        <taxon>Acetatifactor</taxon>
    </lineage>
</organism>
<evidence type="ECO:0000313" key="5">
    <source>
        <dbReference type="EMBL" id="SOY28000.1"/>
    </source>
</evidence>
<dbReference type="PANTHER" id="PTHR30329">
    <property type="entry name" value="STATOR ELEMENT OF FLAGELLAR MOTOR COMPLEX"/>
    <property type="match status" value="1"/>
</dbReference>
<feature type="coiled-coil region" evidence="2">
    <location>
        <begin position="51"/>
        <end position="134"/>
    </location>
</feature>
<dbReference type="SUPFAM" id="SSF103088">
    <property type="entry name" value="OmpA-like"/>
    <property type="match status" value="1"/>
</dbReference>
<keyword evidence="3" id="KW-1133">Transmembrane helix</keyword>
<dbReference type="CDD" id="cd07185">
    <property type="entry name" value="OmpA_C-like"/>
    <property type="match status" value="1"/>
</dbReference>
<dbReference type="RefSeq" id="WP_103238111.1">
    <property type="nucleotide sequence ID" value="NZ_CANRXC010000003.1"/>
</dbReference>
<keyword evidence="1 3" id="KW-0472">Membrane</keyword>
<proteinExistence type="predicted"/>
<dbReference type="InterPro" id="IPR036737">
    <property type="entry name" value="OmpA-like_sf"/>
</dbReference>
<accession>A0A2K4ZC37</accession>
<name>A0A2K4ZC37_9FIRM</name>
<protein>
    <recommendedName>
        <fullName evidence="4">OmpA-like domain-containing protein</fullName>
    </recommendedName>
</protein>
<dbReference type="Proteomes" id="UP000236311">
    <property type="component" value="Unassembled WGS sequence"/>
</dbReference>
<evidence type="ECO:0000259" key="4">
    <source>
        <dbReference type="PROSITE" id="PS51123"/>
    </source>
</evidence>
<feature type="transmembrane region" description="Helical" evidence="3">
    <location>
        <begin position="21"/>
        <end position="44"/>
    </location>
</feature>
<evidence type="ECO:0000256" key="1">
    <source>
        <dbReference type="PROSITE-ProRule" id="PRU00473"/>
    </source>
</evidence>
<evidence type="ECO:0000256" key="3">
    <source>
        <dbReference type="SAM" id="Phobius"/>
    </source>
</evidence>
<gene>
    <name evidence="5" type="ORF">AMURIS_00705</name>
</gene>
<dbReference type="EMBL" id="OFSM01000003">
    <property type="protein sequence ID" value="SOY28000.1"/>
    <property type="molecule type" value="Genomic_DNA"/>
</dbReference>
<dbReference type="Gene3D" id="3.30.1330.60">
    <property type="entry name" value="OmpA-like domain"/>
    <property type="match status" value="1"/>
</dbReference>
<feature type="domain" description="OmpA-like" evidence="4">
    <location>
        <begin position="155"/>
        <end position="295"/>
    </location>
</feature>
<keyword evidence="6" id="KW-1185">Reference proteome</keyword>
<dbReference type="OrthoDB" id="9805566at2"/>
<dbReference type="InterPro" id="IPR006665">
    <property type="entry name" value="OmpA-like"/>
</dbReference>
<evidence type="ECO:0000256" key="2">
    <source>
        <dbReference type="SAM" id="Coils"/>
    </source>
</evidence>
<evidence type="ECO:0000313" key="6">
    <source>
        <dbReference type="Proteomes" id="UP000236311"/>
    </source>
</evidence>
<dbReference type="PROSITE" id="PS51123">
    <property type="entry name" value="OMPA_2"/>
    <property type="match status" value="1"/>
</dbReference>
<dbReference type="AlphaFoldDB" id="A0A2K4ZC37"/>
<dbReference type="InterPro" id="IPR050330">
    <property type="entry name" value="Bact_OuterMem_StrucFunc"/>
</dbReference>
<reference evidence="5 6" key="1">
    <citation type="submission" date="2018-01" db="EMBL/GenBank/DDBJ databases">
        <authorList>
            <person name="Gaut B.S."/>
            <person name="Morton B.R."/>
            <person name="Clegg M.T."/>
            <person name="Duvall M.R."/>
        </authorList>
    </citation>
    <scope>NUCLEOTIDE SEQUENCE [LARGE SCALE GENOMIC DNA]</scope>
    <source>
        <strain evidence="5">GP69</strain>
    </source>
</reference>
<dbReference type="GO" id="GO:0016020">
    <property type="term" value="C:membrane"/>
    <property type="evidence" value="ECO:0007669"/>
    <property type="project" value="UniProtKB-UniRule"/>
</dbReference>
<dbReference type="Pfam" id="PF00691">
    <property type="entry name" value="OmpA"/>
    <property type="match status" value="1"/>
</dbReference>
<keyword evidence="2" id="KW-0175">Coiled coil</keyword>
<sequence>MKTKNKRKNREAFAEHSYWQSYSDMMAALLLIFVLIIAITLAIYKQKTVDLEQSQNSLGIARQELEDARKDLEDYRAAIEESNRELASSLAELQQAYANAALTEDELNKAYLEIENARNELTATQQELENIVGIRTDIIGALQSAFNNSAMSVDAQTGSITFSSDVLFRYGSAALTTDSQATLREIIPMYLDVLMQDRFRDYIAEIIIEGHTDTDGSYEMNMELSYDRAYSVAKFCMDSRNGLSEEKIEQLRGILTVNGRSYSQPVYVKDAQGNPTDQVDMEASRRVEIKFRLKEDEMIEKIAEVLKQQEE</sequence>